<feature type="compositionally biased region" description="Basic and acidic residues" evidence="1">
    <location>
        <begin position="254"/>
        <end position="268"/>
    </location>
</feature>
<organism evidence="2 3">
    <name type="scientific">Purpureocillium lilacinum</name>
    <name type="common">Paecilomyces lilacinus</name>
    <dbReference type="NCBI Taxonomy" id="33203"/>
    <lineage>
        <taxon>Eukaryota</taxon>
        <taxon>Fungi</taxon>
        <taxon>Dikarya</taxon>
        <taxon>Ascomycota</taxon>
        <taxon>Pezizomycotina</taxon>
        <taxon>Sordariomycetes</taxon>
        <taxon>Hypocreomycetidae</taxon>
        <taxon>Hypocreales</taxon>
        <taxon>Ophiocordycipitaceae</taxon>
        <taxon>Purpureocillium</taxon>
    </lineage>
</organism>
<feature type="compositionally biased region" description="Gly residues" evidence="1">
    <location>
        <begin position="198"/>
        <end position="209"/>
    </location>
</feature>
<comment type="caution">
    <text evidence="2">The sequence shown here is derived from an EMBL/GenBank/DDBJ whole genome shotgun (WGS) entry which is preliminary data.</text>
</comment>
<feature type="region of interest" description="Disordered" evidence="1">
    <location>
        <begin position="503"/>
        <end position="545"/>
    </location>
</feature>
<protein>
    <recommendedName>
        <fullName evidence="4">Outer membrane protein, beta-barrel</fullName>
    </recommendedName>
</protein>
<dbReference type="Proteomes" id="UP000245956">
    <property type="component" value="Unassembled WGS sequence"/>
</dbReference>
<name>A0A2U3E0K7_PURLI</name>
<evidence type="ECO:0000313" key="3">
    <source>
        <dbReference type="Proteomes" id="UP000245956"/>
    </source>
</evidence>
<proteinExistence type="predicted"/>
<dbReference type="Pfam" id="PF11578">
    <property type="entry name" value="DUF3237"/>
    <property type="match status" value="1"/>
</dbReference>
<gene>
    <name evidence="2" type="ORF">PCL_02451</name>
</gene>
<feature type="region of interest" description="Disordered" evidence="1">
    <location>
        <begin position="331"/>
        <end position="378"/>
    </location>
</feature>
<dbReference type="AlphaFoldDB" id="A0A2U3E0K7"/>
<evidence type="ECO:0008006" key="4">
    <source>
        <dbReference type="Google" id="ProtNLM"/>
    </source>
</evidence>
<accession>A0A2U3E0K7</accession>
<feature type="compositionally biased region" description="Polar residues" evidence="1">
    <location>
        <begin position="339"/>
        <end position="348"/>
    </location>
</feature>
<dbReference type="PANTHER" id="PTHR37315">
    <property type="entry name" value="UPF0311 PROTEIN BLR7842"/>
    <property type="match status" value="1"/>
</dbReference>
<feature type="compositionally biased region" description="Polar residues" evidence="1">
    <location>
        <begin position="515"/>
        <end position="529"/>
    </location>
</feature>
<sequence>MVAATVYKAHDRGAGTIRGGALYTHKNALRTESAGPEFEMSRPAGGRAAATLSSLFAGIFQKEGMRGFRPNSSRTASFPPTTFLIRKHNGLLIVLIRDIAINAGAVRVSLVSSHADYFVLRNDTDYICPQASGPSSTATESPIAGAPRTRSRRAGWLTDQTLMQHIVVALPSLTHVAAPSRAERPCCNKDGRSAVGMDGVGGRPSGFGGPAAELRRGSTGQTCCPARITMESRKSVSASPPRPGPQAAAAGILRDQDSRADRRPDNRPEAGSSRFAALGARQTRATPGLALSQLATADRPRHQFMRRVALWERLAPCTGAALASLPNPILRNAAGRPDLQQSTGGQQPDSPPARRPRRPTAAGQTRPGQQQRWNIPQLHPSLARRRIRRLLSSLADIPIFFRGAEWQARAPQAGYNTQSSSSQSIDARRHFLPYLLPSPSSIPRTTVPSHPSISRVPHLQLRHQGHHHCISRCSLAGDVNEIPEPAHISPHSRARLVPPGCSAQHIGSRGRFRHNTTTPSVSGDNSWTGQRERGSPLPSMATETETLSLPTTTAPTDVTAATMACLHVSPALHQSSHEQAQHTTTHDSHKRRLDEVDSVDWDTNITPGLRFPSAASPNKAQCTGVGGPSSPRSLTACIADQQHTKDDTDADDNASEGGCSGTSVEESCKRALHHFPSPSITFPMPTLEFDFRIAVGLNPEPSLVENRVKKEITTISRGSWSGSFGNGRVMAGGYDLGQARGFRPIRIVEGAFVLQTTDEPPAILEMRTRGSLSGPCDTLDALLSPRQPKDIDARQYGFRMFATVKTPDKRYAEIVNCGLWVASGVWHGEELIIE</sequence>
<feature type="region of interest" description="Disordered" evidence="1">
    <location>
        <begin position="184"/>
        <end position="284"/>
    </location>
</feature>
<evidence type="ECO:0000256" key="1">
    <source>
        <dbReference type="SAM" id="MobiDB-lite"/>
    </source>
</evidence>
<reference evidence="2 3" key="1">
    <citation type="journal article" date="2016" name="Front. Microbiol.">
        <title>Genome and transcriptome sequences reveal the specific parasitism of the nematophagous Purpureocillium lilacinum 36-1.</title>
        <authorList>
            <person name="Xie J."/>
            <person name="Li S."/>
            <person name="Mo C."/>
            <person name="Xiao X."/>
            <person name="Peng D."/>
            <person name="Wang G."/>
            <person name="Xiao Y."/>
        </authorList>
    </citation>
    <scope>NUCLEOTIDE SEQUENCE [LARGE SCALE GENOMIC DNA]</scope>
    <source>
        <strain evidence="2 3">36-1</strain>
    </source>
</reference>
<dbReference type="InterPro" id="IPR020915">
    <property type="entry name" value="UPF0311"/>
</dbReference>
<feature type="region of interest" description="Disordered" evidence="1">
    <location>
        <begin position="608"/>
        <end position="663"/>
    </location>
</feature>
<dbReference type="Gene3D" id="2.40.160.20">
    <property type="match status" value="1"/>
</dbReference>
<evidence type="ECO:0000313" key="2">
    <source>
        <dbReference type="EMBL" id="PWI68050.1"/>
    </source>
</evidence>
<dbReference type="PANTHER" id="PTHR37315:SF1">
    <property type="entry name" value="UPF0311 PROTEIN BLR7842"/>
    <property type="match status" value="1"/>
</dbReference>
<dbReference type="EMBL" id="LCWV01000016">
    <property type="protein sequence ID" value="PWI68050.1"/>
    <property type="molecule type" value="Genomic_DNA"/>
</dbReference>